<sequence>MKASIKLIDPNTVIRVKPMCYSPQDRIEFTKQINELLDMKLIASAMGWLESYPKKASILKLAGEGSCFNQFRAVMFLRISPFPYIVYNYCAVAIDVKFVPYLLGTIVGMVPEIFVAIYTIGFDDTPSVRVFSYLAQGVDQYPQLSNLIAIIRPFNKLNAPLVIQVCKQLYFWFLKANRANSAIRGIMIRTLADASNDQQSLSAPQIIYGRRAAIAAPCPKGGSCFSFVVLMDDVLLVIRRAVNLHLWWCFSRSEPTEQLEYYEYSILLDIDMRYEIKCAGSHCGACTPLDSRLVATTIRLYNLIIPDLLADQLNHTKLLANLCCWTVMGEIDPYLGEAARRACSHDRSHTLLSGLLQKSDEGIQVSYLRNLSNNQLRRLEEKPLRQKATTKCLAESKRQVFVAAFLNKRQVCKSKSRLLQRRQTELRDYDSTISDYTTNLHHTGTFRESYADIKVVERERKDLAFRFNIFIVKKSVGNKSSSRVNTAKVRIYQKSQENSQKRASTDTRIRRVQKEAKESKPKPEKSSLTQIQSKKSAHYGYNCPPKDPIISKPEPCNQTINEIPQTLPSLDPSCYSLPHVSKPNFVDNSPNFSYPPPQPQFETYLCELCGNNAHYGYDCSPQFPFVYEQEPYYNQNFNDNYFPQNFQSYSQQYLCCANCGGPHETFQCQPMNEDYCEQNSCYYPNSSGFDHPQPPQDSVDHQGILQVLNKMEEKLEEIIRDRRKKIEDMSIEEMMHEQQLVDREIKEIINDLGYKRFRGEEIDEEYERDCEIRIRKLKQDFNIWGSEVRKKEQAYEEEKYSAACRYMLSVTCDDEDDSIPLGDIIARYSTSKAITPDLPIEESENSLMMGDEHLDTIPTTESDEVIKSSVENLVPIPSEFEDISDDTCDVPNCYNNCVNVESDFVESLSNRDTSIIYSSKIDPILEEFAGELTHIAPIPPGIVEADFDPNDDTSSDDDSFENIKYIDASLSFSELDSLEEVNDVNQEEKEFDLEDILQIQDVILREKLLNVHRLISKIESLKDNPTPDHVLESPYPFPIPIMDKTRSGSTTTHANYSLPEYESFHFDNPSLPRPSPEPPNVCLDMLYNDESFEPGEGENIVSFDKFIEAT</sequence>
<evidence type="ECO:0000313" key="2">
    <source>
        <dbReference type="EMBL" id="GJT33982.1"/>
    </source>
</evidence>
<dbReference type="EMBL" id="BQNB010014923">
    <property type="protein sequence ID" value="GJT33982.1"/>
    <property type="molecule type" value="Genomic_DNA"/>
</dbReference>
<reference evidence="2" key="2">
    <citation type="submission" date="2022-01" db="EMBL/GenBank/DDBJ databases">
        <authorList>
            <person name="Yamashiro T."/>
            <person name="Shiraishi A."/>
            <person name="Satake H."/>
            <person name="Nakayama K."/>
        </authorList>
    </citation>
    <scope>NUCLEOTIDE SEQUENCE</scope>
</reference>
<accession>A0ABQ5D562</accession>
<evidence type="ECO:0000256" key="1">
    <source>
        <dbReference type="SAM" id="MobiDB-lite"/>
    </source>
</evidence>
<protein>
    <submittedName>
        <fullName evidence="2">Reverse transcriptase domain-containing protein</fullName>
    </submittedName>
</protein>
<dbReference type="Proteomes" id="UP001151760">
    <property type="component" value="Unassembled WGS sequence"/>
</dbReference>
<evidence type="ECO:0000313" key="3">
    <source>
        <dbReference type="Proteomes" id="UP001151760"/>
    </source>
</evidence>
<keyword evidence="3" id="KW-1185">Reference proteome</keyword>
<keyword evidence="2" id="KW-0548">Nucleotidyltransferase</keyword>
<reference evidence="2" key="1">
    <citation type="journal article" date="2022" name="Int. J. Mol. Sci.">
        <title>Draft Genome of Tanacetum Coccineum: Genomic Comparison of Closely Related Tanacetum-Family Plants.</title>
        <authorList>
            <person name="Yamashiro T."/>
            <person name="Shiraishi A."/>
            <person name="Nakayama K."/>
            <person name="Satake H."/>
        </authorList>
    </citation>
    <scope>NUCLEOTIDE SEQUENCE</scope>
</reference>
<comment type="caution">
    <text evidence="2">The sequence shown here is derived from an EMBL/GenBank/DDBJ whole genome shotgun (WGS) entry which is preliminary data.</text>
</comment>
<gene>
    <name evidence="2" type="ORF">Tco_0924401</name>
</gene>
<organism evidence="2 3">
    <name type="scientific">Tanacetum coccineum</name>
    <dbReference type="NCBI Taxonomy" id="301880"/>
    <lineage>
        <taxon>Eukaryota</taxon>
        <taxon>Viridiplantae</taxon>
        <taxon>Streptophyta</taxon>
        <taxon>Embryophyta</taxon>
        <taxon>Tracheophyta</taxon>
        <taxon>Spermatophyta</taxon>
        <taxon>Magnoliopsida</taxon>
        <taxon>eudicotyledons</taxon>
        <taxon>Gunneridae</taxon>
        <taxon>Pentapetalae</taxon>
        <taxon>asterids</taxon>
        <taxon>campanulids</taxon>
        <taxon>Asterales</taxon>
        <taxon>Asteraceae</taxon>
        <taxon>Asteroideae</taxon>
        <taxon>Anthemideae</taxon>
        <taxon>Anthemidinae</taxon>
        <taxon>Tanacetum</taxon>
    </lineage>
</organism>
<keyword evidence="2" id="KW-0808">Transferase</keyword>
<dbReference type="PANTHER" id="PTHR46431">
    <property type="entry name" value="EXPRESSED PROTEIN"/>
    <property type="match status" value="1"/>
</dbReference>
<feature type="region of interest" description="Disordered" evidence="1">
    <location>
        <begin position="493"/>
        <end position="539"/>
    </location>
</feature>
<proteinExistence type="predicted"/>
<dbReference type="GO" id="GO:0003964">
    <property type="term" value="F:RNA-directed DNA polymerase activity"/>
    <property type="evidence" value="ECO:0007669"/>
    <property type="project" value="UniProtKB-KW"/>
</dbReference>
<feature type="compositionally biased region" description="Basic and acidic residues" evidence="1">
    <location>
        <begin position="499"/>
        <end position="525"/>
    </location>
</feature>
<dbReference type="PANTHER" id="PTHR46431:SF12">
    <property type="entry name" value="SNARE ASSOCIATED GOLGI PROTEIN-RELATED"/>
    <property type="match status" value="1"/>
</dbReference>
<keyword evidence="2" id="KW-0695">RNA-directed DNA polymerase</keyword>
<name>A0ABQ5D562_9ASTR</name>